<organism evidence="1 2">
    <name type="scientific">Clostridium aciditolerans</name>
    <dbReference type="NCBI Taxonomy" id="339861"/>
    <lineage>
        <taxon>Bacteria</taxon>
        <taxon>Bacillati</taxon>
        <taxon>Bacillota</taxon>
        <taxon>Clostridia</taxon>
        <taxon>Eubacteriales</taxon>
        <taxon>Clostridiaceae</taxon>
        <taxon>Clostridium</taxon>
    </lineage>
</organism>
<gene>
    <name evidence="1" type="ORF">I6U51_19735</name>
</gene>
<dbReference type="Pfam" id="PF13589">
    <property type="entry name" value="HATPase_c_3"/>
    <property type="match status" value="1"/>
</dbReference>
<dbReference type="Gene3D" id="3.30.565.10">
    <property type="entry name" value="Histidine kinase-like ATPase, C-terminal domain"/>
    <property type="match status" value="1"/>
</dbReference>
<dbReference type="Proteomes" id="UP000622687">
    <property type="component" value="Unassembled WGS sequence"/>
</dbReference>
<proteinExistence type="predicted"/>
<protein>
    <submittedName>
        <fullName evidence="1">ATP-binding protein</fullName>
    </submittedName>
</protein>
<comment type="caution">
    <text evidence="1">The sequence shown here is derived from an EMBL/GenBank/DDBJ whole genome shotgun (WGS) entry which is preliminary data.</text>
</comment>
<dbReference type="EMBL" id="JAEEGB010000035">
    <property type="protein sequence ID" value="MBI6874906.1"/>
    <property type="molecule type" value="Genomic_DNA"/>
</dbReference>
<reference evidence="1" key="1">
    <citation type="submission" date="2020-12" db="EMBL/GenBank/DDBJ databases">
        <title>Clostridium thailandense sp. nov., a novel acetogenic bacterium isolated from peat land soil in Thailand.</title>
        <authorList>
            <person name="Chaikitkaew S."/>
            <person name="Birkeland N.K."/>
        </authorList>
    </citation>
    <scope>NUCLEOTIDE SEQUENCE</scope>
    <source>
        <strain evidence="1">DSM 17425</strain>
    </source>
</reference>
<accession>A0A934M8I6</accession>
<keyword evidence="1" id="KW-0067">ATP-binding</keyword>
<dbReference type="GO" id="GO:0005524">
    <property type="term" value="F:ATP binding"/>
    <property type="evidence" value="ECO:0007669"/>
    <property type="project" value="UniProtKB-KW"/>
</dbReference>
<evidence type="ECO:0000313" key="1">
    <source>
        <dbReference type="EMBL" id="MBI6874906.1"/>
    </source>
</evidence>
<evidence type="ECO:0000313" key="2">
    <source>
        <dbReference type="Proteomes" id="UP000622687"/>
    </source>
</evidence>
<dbReference type="AlphaFoldDB" id="A0A934M8I6"/>
<dbReference type="SUPFAM" id="SSF55874">
    <property type="entry name" value="ATPase domain of HSP90 chaperone/DNA topoisomerase II/histidine kinase"/>
    <property type="match status" value="1"/>
</dbReference>
<keyword evidence="1" id="KW-0547">Nucleotide-binding</keyword>
<dbReference type="InterPro" id="IPR036890">
    <property type="entry name" value="HATPase_C_sf"/>
</dbReference>
<keyword evidence="2" id="KW-1185">Reference proteome</keyword>
<sequence>MNSIILISIILEMIKINNNLISMEPYKDIFINILTRDIDFKDAILDLVDNSIDAAKKTKKTNDLTNFEIKITIDKSKFVINDNCGGISIDTATKSAFRFGNDKTSSHDDQSVGRFGIGMKRAIFKIGNMITVEAATEKEYFKVIIDVLDWQKQKDWDIKFKQVIENKNKMVGTTIKVTNLKEDTTRKFTQGTFIVALEESIREKHSDALENGIRITLNNFVIDPLPKEKQVKVTELKIKEKGFTGSISVYKAECNKKLAGWYIKFNNRVIIKADKSQLTGWGLSKIRDKMKTGEFEERFSSFRGYVDLKDTKFRMLPFNTTKNSVNTDSEEYEKILDYMVEAMNKSMQHFRDLGLRCISYKRPVEQVTKLMKLLDFKYAKDVGEYTYDQYIKHNNIK</sequence>
<name>A0A934M8I6_9CLOT</name>